<dbReference type="AlphaFoldDB" id="A0A0K2GGW9"/>
<organism evidence="1 2">
    <name type="scientific">Nitrospira moscoviensis</name>
    <dbReference type="NCBI Taxonomy" id="42253"/>
    <lineage>
        <taxon>Bacteria</taxon>
        <taxon>Pseudomonadati</taxon>
        <taxon>Nitrospirota</taxon>
        <taxon>Nitrospiria</taxon>
        <taxon>Nitrospirales</taxon>
        <taxon>Nitrospiraceae</taxon>
        <taxon>Nitrospira</taxon>
    </lineage>
</organism>
<protein>
    <submittedName>
        <fullName evidence="1">Uncharacterized protein</fullName>
    </submittedName>
</protein>
<keyword evidence="2" id="KW-1185">Reference proteome</keyword>
<gene>
    <name evidence="1" type="ORF">NITMOv2_3815</name>
</gene>
<dbReference type="STRING" id="42253.NITMOv2_3815"/>
<dbReference type="Proteomes" id="UP000069205">
    <property type="component" value="Chromosome"/>
</dbReference>
<evidence type="ECO:0000313" key="2">
    <source>
        <dbReference type="Proteomes" id="UP000069205"/>
    </source>
</evidence>
<dbReference type="RefSeq" id="WP_053381090.1">
    <property type="nucleotide sequence ID" value="NZ_CP011801.1"/>
</dbReference>
<proteinExistence type="predicted"/>
<sequence length="99" mass="10919">MGSFTLIDYNRASEALTKGRIKERVGREFEEMFPHHPGGHLSKTRPIGGAAIDPCTMARTFGATSGLVFFLSRLPMSRARLAILGRSRHSRRCSSDIGL</sequence>
<name>A0A0K2GGW9_NITMO</name>
<evidence type="ECO:0000313" key="1">
    <source>
        <dbReference type="EMBL" id="ALA60205.1"/>
    </source>
</evidence>
<dbReference type="KEGG" id="nmv:NITMOv2_3815"/>
<reference evidence="1 2" key="1">
    <citation type="journal article" date="2015" name="Proc. Natl. Acad. Sci. U.S.A.">
        <title>Expanded metabolic versatility of ubiquitous nitrite-oxidizing bacteria from the genus Nitrospira.</title>
        <authorList>
            <person name="Koch H."/>
            <person name="Lucker S."/>
            <person name="Albertsen M."/>
            <person name="Kitzinger K."/>
            <person name="Herbold C."/>
            <person name="Spieck E."/>
            <person name="Nielsen P.H."/>
            <person name="Wagner M."/>
            <person name="Daims H."/>
        </authorList>
    </citation>
    <scope>NUCLEOTIDE SEQUENCE [LARGE SCALE GENOMIC DNA]</scope>
    <source>
        <strain evidence="1 2">NSP M-1</strain>
    </source>
</reference>
<accession>A0A0K2GGW9</accession>
<dbReference type="EMBL" id="CP011801">
    <property type="protein sequence ID" value="ALA60205.1"/>
    <property type="molecule type" value="Genomic_DNA"/>
</dbReference>
<dbReference type="PATRIC" id="fig|42253.5.peg.3759"/>